<dbReference type="Pfam" id="PF01408">
    <property type="entry name" value="GFO_IDH_MocA"/>
    <property type="match status" value="1"/>
</dbReference>
<dbReference type="InterPro" id="IPR055170">
    <property type="entry name" value="GFO_IDH_MocA-like_dom"/>
</dbReference>
<feature type="domain" description="GFO/IDH/MocA-like oxidoreductase" evidence="5">
    <location>
        <begin position="347"/>
        <end position="464"/>
    </location>
</feature>
<dbReference type="EMBL" id="CAUEEQ010045994">
    <property type="protein sequence ID" value="CAJ0958539.1"/>
    <property type="molecule type" value="Genomic_DNA"/>
</dbReference>
<feature type="compositionally biased region" description="Low complexity" evidence="3">
    <location>
        <begin position="156"/>
        <end position="166"/>
    </location>
</feature>
<dbReference type="SUPFAM" id="SSF51735">
    <property type="entry name" value="NAD(P)-binding Rossmann-fold domains"/>
    <property type="match status" value="1"/>
</dbReference>
<accession>A0ABN9M4A9</accession>
<evidence type="ECO:0000256" key="3">
    <source>
        <dbReference type="SAM" id="MobiDB-lite"/>
    </source>
</evidence>
<feature type="compositionally biased region" description="Polar residues" evidence="3">
    <location>
        <begin position="133"/>
        <end position="149"/>
    </location>
</feature>
<evidence type="ECO:0000256" key="1">
    <source>
        <dbReference type="ARBA" id="ARBA00010928"/>
    </source>
</evidence>
<dbReference type="SUPFAM" id="SSF55347">
    <property type="entry name" value="Glyceraldehyde-3-phosphate dehydrogenase-like, C-terminal domain"/>
    <property type="match status" value="1"/>
</dbReference>
<dbReference type="Proteomes" id="UP001176940">
    <property type="component" value="Unassembled WGS sequence"/>
</dbReference>
<sequence>MGRKKKTLHDYAAEFTDLAVRRHVIEHDDTGETSVVETLYCKSCELPMRVRRDRILEHLASGRHYRNRRLIKQHWNRAPVLVTTGTTHVEDLSLPLDSSFQPQPSFTLQASSVSNTISTSNPVLLPPLHRHQQSSFPGHPNISSTTNIMSGREDSTPSTSSSLPSSFGTIHIQHPSISSKHTNQRHVISEASNSIVPGGLYSRDGSQEGNIGLAVIGVSYGCQALLQSIAEESGCHLYYIVENQRLAVETAFSEGLLAKTRVLQEQDVDIVLSDQRVSGVVICSPPELAAAMTLETLKAGKAVLCEKLLSTSRQTVEACFDEAEKRGKPLVCGFYKRFDPALQYLFKKIHQKNALGRIQKLSAVSRTFPCSSVSKIRTSGGIFYSSALHDIDIVFWLLGGSLPDTVFSFGHAFCTDMTTLKDVDTVSISMKFSSGAIVNLDISQHCTKSCDQRLELYGLQGSLRLDNQNPLCIIENGSSFPTPYQTHNERYREAYKELFRHFIRTIRGISHPIITKEQYVCALRVASAAEKSWQSGSAVDMTNEAVDICIIKTEGDLSLLKSSIQKQRNLYGNVNMSSVILENNSLFSHKIPVIGHHMRVRVTVTS</sequence>
<evidence type="ECO:0000259" key="4">
    <source>
        <dbReference type="Pfam" id="PF01408"/>
    </source>
</evidence>
<dbReference type="PANTHER" id="PTHR42840:SF3">
    <property type="entry name" value="BINDING ROSSMANN FOLD OXIDOREDUCTASE, PUTATIVE (AFU_ORTHOLOGUE AFUA_2G10240)-RELATED"/>
    <property type="match status" value="1"/>
</dbReference>
<dbReference type="Pfam" id="PF22725">
    <property type="entry name" value="GFO_IDH_MocA_C3"/>
    <property type="match status" value="1"/>
</dbReference>
<dbReference type="Gene3D" id="3.30.360.10">
    <property type="entry name" value="Dihydrodipicolinate Reductase, domain 2"/>
    <property type="match status" value="1"/>
</dbReference>
<evidence type="ECO:0000313" key="7">
    <source>
        <dbReference type="Proteomes" id="UP001176940"/>
    </source>
</evidence>
<keyword evidence="7" id="KW-1185">Reference proteome</keyword>
<proteinExistence type="inferred from homology"/>
<comment type="caution">
    <text evidence="6">The sequence shown here is derived from an EMBL/GenBank/DDBJ whole genome shotgun (WGS) entry which is preliminary data.</text>
</comment>
<comment type="similarity">
    <text evidence="1">Belongs to the Gfo/Idh/MocA family.</text>
</comment>
<organism evidence="6 7">
    <name type="scientific">Ranitomeya imitator</name>
    <name type="common">mimic poison frog</name>
    <dbReference type="NCBI Taxonomy" id="111125"/>
    <lineage>
        <taxon>Eukaryota</taxon>
        <taxon>Metazoa</taxon>
        <taxon>Chordata</taxon>
        <taxon>Craniata</taxon>
        <taxon>Vertebrata</taxon>
        <taxon>Euteleostomi</taxon>
        <taxon>Amphibia</taxon>
        <taxon>Batrachia</taxon>
        <taxon>Anura</taxon>
        <taxon>Neobatrachia</taxon>
        <taxon>Hyloidea</taxon>
        <taxon>Dendrobatidae</taxon>
        <taxon>Dendrobatinae</taxon>
        <taxon>Ranitomeya</taxon>
    </lineage>
</organism>
<reference evidence="6" key="1">
    <citation type="submission" date="2023-07" db="EMBL/GenBank/DDBJ databases">
        <authorList>
            <person name="Stuckert A."/>
        </authorList>
    </citation>
    <scope>NUCLEOTIDE SEQUENCE</scope>
</reference>
<dbReference type="InterPro" id="IPR000683">
    <property type="entry name" value="Gfo/Idh/MocA-like_OxRdtase_N"/>
</dbReference>
<gene>
    <name evidence="6" type="ORF">RIMI_LOCUS16451028</name>
</gene>
<name>A0ABN9M4A9_9NEOB</name>
<keyword evidence="2" id="KW-0560">Oxidoreductase</keyword>
<dbReference type="Gene3D" id="3.40.50.720">
    <property type="entry name" value="NAD(P)-binding Rossmann-like Domain"/>
    <property type="match status" value="1"/>
</dbReference>
<feature type="domain" description="Gfo/Idh/MocA-like oxidoreductase N-terminal" evidence="4">
    <location>
        <begin position="213"/>
        <end position="333"/>
    </location>
</feature>
<evidence type="ECO:0000313" key="6">
    <source>
        <dbReference type="EMBL" id="CAJ0958539.1"/>
    </source>
</evidence>
<evidence type="ECO:0000256" key="2">
    <source>
        <dbReference type="ARBA" id="ARBA00023002"/>
    </source>
</evidence>
<feature type="region of interest" description="Disordered" evidence="3">
    <location>
        <begin position="127"/>
        <end position="166"/>
    </location>
</feature>
<dbReference type="PANTHER" id="PTHR42840">
    <property type="entry name" value="NAD(P)-BINDING ROSSMANN-FOLD SUPERFAMILY PROTEIN-RELATED"/>
    <property type="match status" value="1"/>
</dbReference>
<dbReference type="InterPro" id="IPR036291">
    <property type="entry name" value="NAD(P)-bd_dom_sf"/>
</dbReference>
<protein>
    <submittedName>
        <fullName evidence="6">Uncharacterized protein</fullName>
    </submittedName>
</protein>
<evidence type="ECO:0000259" key="5">
    <source>
        <dbReference type="Pfam" id="PF22725"/>
    </source>
</evidence>